<evidence type="ECO:0000256" key="1">
    <source>
        <dbReference type="SAM" id="MobiDB-lite"/>
    </source>
</evidence>
<keyword evidence="3" id="KW-1185">Reference proteome</keyword>
<proteinExistence type="predicted"/>
<feature type="compositionally biased region" description="Basic residues" evidence="1">
    <location>
        <begin position="10"/>
        <end position="19"/>
    </location>
</feature>
<comment type="caution">
    <text evidence="2">The sequence shown here is derived from an EMBL/GenBank/DDBJ whole genome shotgun (WGS) entry which is preliminary data.</text>
</comment>
<dbReference type="RefSeq" id="WP_210653568.1">
    <property type="nucleotide sequence ID" value="NZ_JAGKQQ010000001.1"/>
</dbReference>
<feature type="region of interest" description="Disordered" evidence="1">
    <location>
        <begin position="54"/>
        <end position="77"/>
    </location>
</feature>
<evidence type="ECO:0000313" key="2">
    <source>
        <dbReference type="EMBL" id="MBP3955491.1"/>
    </source>
</evidence>
<sequence>MPAERATARPTRRTKKKLVTKPPAAGLAAALRSAADRPGCDPRVREWLKKLLAGDTARAGVVSNEKPKNTPRTEEAP</sequence>
<reference evidence="2 3" key="1">
    <citation type="submission" date="2021-04" db="EMBL/GenBank/DDBJ databases">
        <authorList>
            <person name="Ivanova A."/>
        </authorList>
    </citation>
    <scope>NUCLEOTIDE SEQUENCE [LARGE SCALE GENOMIC DNA]</scope>
    <source>
        <strain evidence="2 3">G18</strain>
    </source>
</reference>
<dbReference type="EMBL" id="JAGKQQ010000001">
    <property type="protein sequence ID" value="MBP3955491.1"/>
    <property type="molecule type" value="Genomic_DNA"/>
</dbReference>
<accession>A0ABS5BP41</accession>
<gene>
    <name evidence="2" type="ORF">J8F10_09375</name>
</gene>
<organism evidence="2 3">
    <name type="scientific">Gemmata palustris</name>
    <dbReference type="NCBI Taxonomy" id="2822762"/>
    <lineage>
        <taxon>Bacteria</taxon>
        <taxon>Pseudomonadati</taxon>
        <taxon>Planctomycetota</taxon>
        <taxon>Planctomycetia</taxon>
        <taxon>Gemmatales</taxon>
        <taxon>Gemmataceae</taxon>
        <taxon>Gemmata</taxon>
    </lineage>
</organism>
<feature type="compositionally biased region" description="Basic and acidic residues" evidence="1">
    <location>
        <begin position="65"/>
        <end position="77"/>
    </location>
</feature>
<dbReference type="Proteomes" id="UP000676565">
    <property type="component" value="Unassembled WGS sequence"/>
</dbReference>
<protein>
    <submittedName>
        <fullName evidence="2">Uncharacterized protein</fullName>
    </submittedName>
</protein>
<evidence type="ECO:0000313" key="3">
    <source>
        <dbReference type="Proteomes" id="UP000676565"/>
    </source>
</evidence>
<feature type="region of interest" description="Disordered" evidence="1">
    <location>
        <begin position="1"/>
        <end position="21"/>
    </location>
</feature>
<name>A0ABS5BP41_9BACT</name>